<organism evidence="2 3">
    <name type="scientific">Pseudocercospora fijiensis (strain CIRAD86)</name>
    <name type="common">Black leaf streak disease fungus</name>
    <name type="synonym">Mycosphaerella fijiensis</name>
    <dbReference type="NCBI Taxonomy" id="383855"/>
    <lineage>
        <taxon>Eukaryota</taxon>
        <taxon>Fungi</taxon>
        <taxon>Dikarya</taxon>
        <taxon>Ascomycota</taxon>
        <taxon>Pezizomycotina</taxon>
        <taxon>Dothideomycetes</taxon>
        <taxon>Dothideomycetidae</taxon>
        <taxon>Mycosphaerellales</taxon>
        <taxon>Mycosphaerellaceae</taxon>
        <taxon>Pseudocercospora</taxon>
    </lineage>
</organism>
<gene>
    <name evidence="2" type="ORF">MYCFIDRAFT_178322</name>
</gene>
<dbReference type="HOGENOM" id="CLU_2590768_0_0_1"/>
<evidence type="ECO:0000313" key="3">
    <source>
        <dbReference type="Proteomes" id="UP000016932"/>
    </source>
</evidence>
<sequence>MKAIAPSPEVPENRFRESRKEPQRRTSSYGVYNTTSLNILCFWNGGQYYHYLNKDGDARAGARQVNMHDDANLPYNAKRM</sequence>
<dbReference type="RefSeq" id="XP_007930400.1">
    <property type="nucleotide sequence ID" value="XM_007932209.1"/>
</dbReference>
<dbReference type="EMBL" id="KB446562">
    <property type="protein sequence ID" value="EME79763.1"/>
    <property type="molecule type" value="Genomic_DNA"/>
</dbReference>
<accession>M3ARS6</accession>
<dbReference type="KEGG" id="pfj:MYCFIDRAFT_178322"/>
<reference evidence="2 3" key="1">
    <citation type="journal article" date="2012" name="PLoS Pathog.">
        <title>Diverse lifestyles and strategies of plant pathogenesis encoded in the genomes of eighteen Dothideomycetes fungi.</title>
        <authorList>
            <person name="Ohm R.A."/>
            <person name="Feau N."/>
            <person name="Henrissat B."/>
            <person name="Schoch C.L."/>
            <person name="Horwitz B.A."/>
            <person name="Barry K.W."/>
            <person name="Condon B.J."/>
            <person name="Copeland A.C."/>
            <person name="Dhillon B."/>
            <person name="Glaser F."/>
            <person name="Hesse C.N."/>
            <person name="Kosti I."/>
            <person name="LaButti K."/>
            <person name="Lindquist E.A."/>
            <person name="Lucas S."/>
            <person name="Salamov A.A."/>
            <person name="Bradshaw R.E."/>
            <person name="Ciuffetti L."/>
            <person name="Hamelin R.C."/>
            <person name="Kema G.H.J."/>
            <person name="Lawrence C."/>
            <person name="Scott J.A."/>
            <person name="Spatafora J.W."/>
            <person name="Turgeon B.G."/>
            <person name="de Wit P.J.G.M."/>
            <person name="Zhong S."/>
            <person name="Goodwin S.B."/>
            <person name="Grigoriev I.V."/>
        </authorList>
    </citation>
    <scope>NUCLEOTIDE SEQUENCE [LARGE SCALE GENOMIC DNA]</scope>
    <source>
        <strain evidence="2 3">CIRAD86</strain>
    </source>
</reference>
<feature type="region of interest" description="Disordered" evidence="1">
    <location>
        <begin position="1"/>
        <end position="29"/>
    </location>
</feature>
<proteinExistence type="predicted"/>
<keyword evidence="3" id="KW-1185">Reference proteome</keyword>
<dbReference type="Proteomes" id="UP000016932">
    <property type="component" value="Unassembled WGS sequence"/>
</dbReference>
<dbReference type="AlphaFoldDB" id="M3ARS6"/>
<dbReference type="GeneID" id="19333927"/>
<evidence type="ECO:0000313" key="2">
    <source>
        <dbReference type="EMBL" id="EME79763.1"/>
    </source>
</evidence>
<name>M3ARS6_PSEFD</name>
<dbReference type="VEuPathDB" id="FungiDB:MYCFIDRAFT_178322"/>
<evidence type="ECO:0000256" key="1">
    <source>
        <dbReference type="SAM" id="MobiDB-lite"/>
    </source>
</evidence>
<protein>
    <submittedName>
        <fullName evidence="2">Uncharacterized protein</fullName>
    </submittedName>
</protein>
<feature type="compositionally biased region" description="Basic and acidic residues" evidence="1">
    <location>
        <begin position="11"/>
        <end position="24"/>
    </location>
</feature>